<reference evidence="2 3" key="1">
    <citation type="submission" date="2023-01" db="EMBL/GenBank/DDBJ databases">
        <title>Minimal conservation of predation-associated metabolite biosynthetic gene clusters underscores biosynthetic potential of Myxococcota including descriptions for ten novel species: Archangium lansinium sp. nov., Myxococcus landrumus sp. nov., Nannocystis bai.</title>
        <authorList>
            <person name="Ahearne A."/>
            <person name="Stevens C."/>
            <person name="Dowd S."/>
        </authorList>
    </citation>
    <scope>NUCLEOTIDE SEQUENCE [LARGE SCALE GENOMIC DNA]</scope>
    <source>
        <strain evidence="2 3">WIWO2</strain>
    </source>
</reference>
<evidence type="ECO:0000313" key="3">
    <source>
        <dbReference type="Proteomes" id="UP001217485"/>
    </source>
</evidence>
<proteinExistence type="predicted"/>
<dbReference type="Proteomes" id="UP001217485">
    <property type="component" value="Unassembled WGS sequence"/>
</dbReference>
<keyword evidence="3" id="KW-1185">Reference proteome</keyword>
<protein>
    <submittedName>
        <fullName evidence="2">DUF4135 domain-containing protein</fullName>
    </submittedName>
</protein>
<dbReference type="InterPro" id="IPR025410">
    <property type="entry name" value="Lant_dehyd"/>
</dbReference>
<gene>
    <name evidence="2" type="ORF">POL72_21095</name>
</gene>
<evidence type="ECO:0000259" key="1">
    <source>
        <dbReference type="Pfam" id="PF13575"/>
    </source>
</evidence>
<accession>A0ABT5C1F5</accession>
<dbReference type="EMBL" id="JAQNDK010000002">
    <property type="protein sequence ID" value="MDC0680252.1"/>
    <property type="molecule type" value="Genomic_DNA"/>
</dbReference>
<organism evidence="2 3">
    <name type="scientific">Sorangium atrum</name>
    <dbReference type="NCBI Taxonomy" id="2995308"/>
    <lineage>
        <taxon>Bacteria</taxon>
        <taxon>Pseudomonadati</taxon>
        <taxon>Myxococcota</taxon>
        <taxon>Polyangia</taxon>
        <taxon>Polyangiales</taxon>
        <taxon>Polyangiaceae</taxon>
        <taxon>Sorangium</taxon>
    </lineage>
</organism>
<name>A0ABT5C1F5_9BACT</name>
<comment type="caution">
    <text evidence="2">The sequence shown here is derived from an EMBL/GenBank/DDBJ whole genome shotgun (WGS) entry which is preliminary data.</text>
</comment>
<sequence length="396" mass="42458">MAAIEIQGSDPHVCARRVVIVRYGNGVRVVYKPTDLTFQLMLMGSPQSFAACAQGHPRVANFRSLFDTLNMGLPLLHIGAPKHNAGYGYMEFKPRAQAMTEQQASRYFHGMGKLIAVANAFGITDLHQENVMATVNGPFLIDAEMGFSLAPNAAPANTLISHTKLEAALGARPPGTTQAGGMFAPDHDPNTGWEAQSVSLPGGGGHANSGAATANGGGVRNARTYALFIALGIVDGVDGVAAAFNRASNWLMQQFDRVNPLARVILTTSTMVRQHVNGVTEYLRGTLIDETTAINGNFMNWTEWYGGAFNAVPAAFFPPRDKAVMYDPRPKIGVTTAAAAVAGVHVSSTQEVRIRLATTHMGGAIARTKADLQTALEAELQIPRRLQHPERVRQFL</sequence>
<dbReference type="Pfam" id="PF13575">
    <property type="entry name" value="DUF4135"/>
    <property type="match status" value="1"/>
</dbReference>
<feature type="domain" description="Lantibiotic biosynthesis protein dehydration" evidence="1">
    <location>
        <begin position="3"/>
        <end position="152"/>
    </location>
</feature>
<dbReference type="RefSeq" id="WP_272097285.1">
    <property type="nucleotide sequence ID" value="NZ_JAQNDK010000002.1"/>
</dbReference>
<evidence type="ECO:0000313" key="2">
    <source>
        <dbReference type="EMBL" id="MDC0680252.1"/>
    </source>
</evidence>